<keyword evidence="1" id="KW-0812">Transmembrane</keyword>
<evidence type="ECO:0000313" key="2">
    <source>
        <dbReference type="EMBL" id="PKA61576.1"/>
    </source>
</evidence>
<name>A0A2I0B1A1_9ASPA</name>
<dbReference type="EMBL" id="KZ451928">
    <property type="protein sequence ID" value="PKA61576.1"/>
    <property type="molecule type" value="Genomic_DNA"/>
</dbReference>
<gene>
    <name evidence="2" type="ORF">AXF42_Ash018189</name>
</gene>
<proteinExistence type="predicted"/>
<sequence>MVLSERIPERPRRAQSLRVLFFRMNARYFPGNVVWGFCHLIGVWIPLELSQSRKLFGAAGTTGIASRGLCCGVFDGTPKQM</sequence>
<reference evidence="2 3" key="1">
    <citation type="journal article" date="2017" name="Nature">
        <title>The Apostasia genome and the evolution of orchids.</title>
        <authorList>
            <person name="Zhang G.Q."/>
            <person name="Liu K.W."/>
            <person name="Li Z."/>
            <person name="Lohaus R."/>
            <person name="Hsiao Y.Y."/>
            <person name="Niu S.C."/>
            <person name="Wang J.Y."/>
            <person name="Lin Y.C."/>
            <person name="Xu Q."/>
            <person name="Chen L.J."/>
            <person name="Yoshida K."/>
            <person name="Fujiwara S."/>
            <person name="Wang Z.W."/>
            <person name="Zhang Y.Q."/>
            <person name="Mitsuda N."/>
            <person name="Wang M."/>
            <person name="Liu G.H."/>
            <person name="Pecoraro L."/>
            <person name="Huang H.X."/>
            <person name="Xiao X.J."/>
            <person name="Lin M."/>
            <person name="Wu X.Y."/>
            <person name="Wu W.L."/>
            <person name="Chen Y.Y."/>
            <person name="Chang S.B."/>
            <person name="Sakamoto S."/>
            <person name="Ohme-Takagi M."/>
            <person name="Yagi M."/>
            <person name="Zeng S.J."/>
            <person name="Shen C.Y."/>
            <person name="Yeh C.M."/>
            <person name="Luo Y.B."/>
            <person name="Tsai W.C."/>
            <person name="Van de Peer Y."/>
            <person name="Liu Z.J."/>
        </authorList>
    </citation>
    <scope>NUCLEOTIDE SEQUENCE [LARGE SCALE GENOMIC DNA]</scope>
    <source>
        <strain evidence="3">cv. Shenzhen</strain>
        <tissue evidence="2">Stem</tissue>
    </source>
</reference>
<evidence type="ECO:0000256" key="1">
    <source>
        <dbReference type="SAM" id="Phobius"/>
    </source>
</evidence>
<feature type="transmembrane region" description="Helical" evidence="1">
    <location>
        <begin position="28"/>
        <end position="47"/>
    </location>
</feature>
<dbReference type="Proteomes" id="UP000236161">
    <property type="component" value="Unassembled WGS sequence"/>
</dbReference>
<keyword evidence="1" id="KW-1133">Transmembrane helix</keyword>
<organism evidence="2 3">
    <name type="scientific">Apostasia shenzhenica</name>
    <dbReference type="NCBI Taxonomy" id="1088818"/>
    <lineage>
        <taxon>Eukaryota</taxon>
        <taxon>Viridiplantae</taxon>
        <taxon>Streptophyta</taxon>
        <taxon>Embryophyta</taxon>
        <taxon>Tracheophyta</taxon>
        <taxon>Spermatophyta</taxon>
        <taxon>Magnoliopsida</taxon>
        <taxon>Liliopsida</taxon>
        <taxon>Asparagales</taxon>
        <taxon>Orchidaceae</taxon>
        <taxon>Apostasioideae</taxon>
        <taxon>Apostasia</taxon>
    </lineage>
</organism>
<keyword evidence="3" id="KW-1185">Reference proteome</keyword>
<keyword evidence="1" id="KW-0472">Membrane</keyword>
<evidence type="ECO:0000313" key="3">
    <source>
        <dbReference type="Proteomes" id="UP000236161"/>
    </source>
</evidence>
<dbReference type="AlphaFoldDB" id="A0A2I0B1A1"/>
<protein>
    <submittedName>
        <fullName evidence="2">Uncharacterized protein</fullName>
    </submittedName>
</protein>
<accession>A0A2I0B1A1</accession>